<sequence>MRCFEIRRTDSDIISITMFIFNELTYYFVRGCHTAELRPYLGQLRSNGTHLSWSDKIALTQQVVEGLKYLHDQNIIHSELHPKNIVVHEGIPKLTNVWLSQSRNDNFSYSPPEILLSNNIENKTTKLNIYSLGILMWEISSDGLEPFNQNNSVKLAIDIIKGLQVLDKLRNVSLSDVYYEEKVQNPAASRRPTPNPKAVDLESLELDYEKLLGPKRLEAEFVNHFALNRARNIQGFDYTRAKGIVLRNNGKPILRKLNSDSPIVYFPKSEDTIWDNLRTTSLFKSINEEKMGNKDLQIHIPVLT</sequence>
<dbReference type="InterPro" id="IPR011009">
    <property type="entry name" value="Kinase-like_dom_sf"/>
</dbReference>
<dbReference type="SMART" id="SM00220">
    <property type="entry name" value="S_TKc"/>
    <property type="match status" value="1"/>
</dbReference>
<protein>
    <submittedName>
        <fullName evidence="2">10440_t:CDS:1</fullName>
    </submittedName>
</protein>
<dbReference type="InterPro" id="IPR000719">
    <property type="entry name" value="Prot_kinase_dom"/>
</dbReference>
<name>A0A9N9NT33_9GLOM</name>
<dbReference type="PANTHER" id="PTHR44329">
    <property type="entry name" value="SERINE/THREONINE-PROTEIN KINASE TNNI3K-RELATED"/>
    <property type="match status" value="1"/>
</dbReference>
<reference evidence="2" key="1">
    <citation type="submission" date="2021-06" db="EMBL/GenBank/DDBJ databases">
        <authorList>
            <person name="Kallberg Y."/>
            <person name="Tangrot J."/>
            <person name="Rosling A."/>
        </authorList>
    </citation>
    <scope>NUCLEOTIDE SEQUENCE</scope>
    <source>
        <strain evidence="2">MA453B</strain>
    </source>
</reference>
<dbReference type="Proteomes" id="UP000789405">
    <property type="component" value="Unassembled WGS sequence"/>
</dbReference>
<keyword evidence="3" id="KW-1185">Reference proteome</keyword>
<dbReference type="Gene3D" id="1.10.510.10">
    <property type="entry name" value="Transferase(Phosphotransferase) domain 1"/>
    <property type="match status" value="1"/>
</dbReference>
<feature type="non-terminal residue" evidence="2">
    <location>
        <position position="304"/>
    </location>
</feature>
<dbReference type="Pfam" id="PF07714">
    <property type="entry name" value="PK_Tyr_Ser-Thr"/>
    <property type="match status" value="1"/>
</dbReference>
<comment type="caution">
    <text evidence="2">The sequence shown here is derived from an EMBL/GenBank/DDBJ whole genome shotgun (WGS) entry which is preliminary data.</text>
</comment>
<proteinExistence type="predicted"/>
<dbReference type="InterPro" id="IPR001245">
    <property type="entry name" value="Ser-Thr/Tyr_kinase_cat_dom"/>
</dbReference>
<dbReference type="SUPFAM" id="SSF56112">
    <property type="entry name" value="Protein kinase-like (PK-like)"/>
    <property type="match status" value="1"/>
</dbReference>
<dbReference type="EMBL" id="CAJVPY010016581">
    <property type="protein sequence ID" value="CAG8757784.1"/>
    <property type="molecule type" value="Genomic_DNA"/>
</dbReference>
<evidence type="ECO:0000313" key="3">
    <source>
        <dbReference type="Proteomes" id="UP000789405"/>
    </source>
</evidence>
<organism evidence="2 3">
    <name type="scientific">Dentiscutata erythropus</name>
    <dbReference type="NCBI Taxonomy" id="1348616"/>
    <lineage>
        <taxon>Eukaryota</taxon>
        <taxon>Fungi</taxon>
        <taxon>Fungi incertae sedis</taxon>
        <taxon>Mucoromycota</taxon>
        <taxon>Glomeromycotina</taxon>
        <taxon>Glomeromycetes</taxon>
        <taxon>Diversisporales</taxon>
        <taxon>Gigasporaceae</taxon>
        <taxon>Dentiscutata</taxon>
    </lineage>
</organism>
<dbReference type="GO" id="GO:0005524">
    <property type="term" value="F:ATP binding"/>
    <property type="evidence" value="ECO:0007669"/>
    <property type="project" value="InterPro"/>
</dbReference>
<evidence type="ECO:0000313" key="2">
    <source>
        <dbReference type="EMBL" id="CAG8757784.1"/>
    </source>
</evidence>
<dbReference type="InterPro" id="IPR051681">
    <property type="entry name" value="Ser/Thr_Kinases-Pseudokinases"/>
</dbReference>
<dbReference type="AlphaFoldDB" id="A0A9N9NT33"/>
<feature type="domain" description="Protein kinase" evidence="1">
    <location>
        <begin position="1"/>
        <end position="204"/>
    </location>
</feature>
<accession>A0A9N9NT33</accession>
<evidence type="ECO:0000259" key="1">
    <source>
        <dbReference type="PROSITE" id="PS50011"/>
    </source>
</evidence>
<dbReference type="PROSITE" id="PS50011">
    <property type="entry name" value="PROTEIN_KINASE_DOM"/>
    <property type="match status" value="1"/>
</dbReference>
<dbReference type="OrthoDB" id="2353542at2759"/>
<dbReference type="GO" id="GO:0004674">
    <property type="term" value="F:protein serine/threonine kinase activity"/>
    <property type="evidence" value="ECO:0007669"/>
    <property type="project" value="TreeGrafter"/>
</dbReference>
<gene>
    <name evidence="2" type="ORF">DERYTH_LOCUS17510</name>
</gene>